<evidence type="ECO:0000256" key="9">
    <source>
        <dbReference type="PIRSR" id="PIRSR602081-2"/>
    </source>
</evidence>
<evidence type="ECO:0000256" key="4">
    <source>
        <dbReference type="ARBA" id="ARBA00022630"/>
    </source>
</evidence>
<dbReference type="SUPFAM" id="SSF48173">
    <property type="entry name" value="Cryptochrome/photolyase FAD-binding domain"/>
    <property type="match status" value="1"/>
</dbReference>
<evidence type="ECO:0000256" key="10">
    <source>
        <dbReference type="RuleBase" id="RU004182"/>
    </source>
</evidence>
<comment type="cofactor">
    <cofactor evidence="1">
        <name>(6R)-5,10-methylene-5,6,7,8-tetrahydrofolate</name>
        <dbReference type="ChEBI" id="CHEBI:15636"/>
    </cofactor>
</comment>
<feature type="site" description="Electron transfer via tryptophanyl radical" evidence="9">
    <location>
        <position position="373"/>
    </location>
</feature>
<dbReference type="InterPro" id="IPR005101">
    <property type="entry name" value="Cryptochr/Photolyase_FAD-bd"/>
</dbReference>
<protein>
    <recommendedName>
        <fullName evidence="3">Deoxyribodipyrimidine photo-lyase</fullName>
        <ecNumber evidence="2">4.1.99.3</ecNumber>
    </recommendedName>
</protein>
<dbReference type="PANTHER" id="PTHR11455">
    <property type="entry name" value="CRYPTOCHROME"/>
    <property type="match status" value="1"/>
</dbReference>
<proteinExistence type="inferred from homology"/>
<dbReference type="GO" id="GO:0009416">
    <property type="term" value="P:response to light stimulus"/>
    <property type="evidence" value="ECO:0007669"/>
    <property type="project" value="TreeGrafter"/>
</dbReference>
<evidence type="ECO:0000256" key="2">
    <source>
        <dbReference type="ARBA" id="ARBA00013149"/>
    </source>
</evidence>
<dbReference type="InterPro" id="IPR018394">
    <property type="entry name" value="DNA_photolyase_1_CS_C"/>
</dbReference>
<evidence type="ECO:0000313" key="13">
    <source>
        <dbReference type="Proteomes" id="UP000642180"/>
    </source>
</evidence>
<evidence type="ECO:0000256" key="6">
    <source>
        <dbReference type="ARBA" id="ARBA00022991"/>
    </source>
</evidence>
<evidence type="ECO:0000313" key="12">
    <source>
        <dbReference type="EMBL" id="GGI20270.1"/>
    </source>
</evidence>
<dbReference type="InterPro" id="IPR036134">
    <property type="entry name" value="Crypto/Photolyase_FAD-like_sf"/>
</dbReference>
<feature type="binding site" evidence="8">
    <location>
        <position position="283"/>
    </location>
    <ligand>
        <name>FAD</name>
        <dbReference type="ChEBI" id="CHEBI:57692"/>
    </ligand>
</feature>
<feature type="binding site" evidence="8">
    <location>
        <begin position="286"/>
        <end position="293"/>
    </location>
    <ligand>
        <name>FAD</name>
        <dbReference type="ChEBI" id="CHEBI:57692"/>
    </ligand>
</feature>
<dbReference type="EC" id="4.1.99.3" evidence="2"/>
<feature type="domain" description="Photolyase/cryptochrome alpha/beta" evidence="11">
    <location>
        <begin position="5"/>
        <end position="134"/>
    </location>
</feature>
<evidence type="ECO:0000256" key="3">
    <source>
        <dbReference type="ARBA" id="ARBA00014046"/>
    </source>
</evidence>
<dbReference type="Pfam" id="PF03441">
    <property type="entry name" value="FAD_binding_7"/>
    <property type="match status" value="1"/>
</dbReference>
<dbReference type="InterPro" id="IPR006050">
    <property type="entry name" value="DNA_photolyase_N"/>
</dbReference>
<evidence type="ECO:0000259" key="11">
    <source>
        <dbReference type="PROSITE" id="PS51645"/>
    </source>
</evidence>
<keyword evidence="6 10" id="KW-0157">Chromophore</keyword>
<dbReference type="PANTHER" id="PTHR11455:SF9">
    <property type="entry name" value="CRYPTOCHROME CIRCADIAN CLOCK 5 ISOFORM X1"/>
    <property type="match status" value="1"/>
</dbReference>
<dbReference type="PROSITE" id="PS00691">
    <property type="entry name" value="DNA_PHOTOLYASES_1_2"/>
    <property type="match status" value="1"/>
</dbReference>
<comment type="caution">
    <text evidence="12">The sequence shown here is derived from an EMBL/GenBank/DDBJ whole genome shotgun (WGS) entry which is preliminary data.</text>
</comment>
<organism evidence="12 13">
    <name type="scientific">Oxalicibacterium faecigallinarum</name>
    <dbReference type="NCBI Taxonomy" id="573741"/>
    <lineage>
        <taxon>Bacteria</taxon>
        <taxon>Pseudomonadati</taxon>
        <taxon>Pseudomonadota</taxon>
        <taxon>Betaproteobacteria</taxon>
        <taxon>Burkholderiales</taxon>
        <taxon>Oxalobacteraceae</taxon>
        <taxon>Oxalicibacterium</taxon>
    </lineage>
</organism>
<comment type="similarity">
    <text evidence="10">Belongs to the DNA photolyase family.</text>
</comment>
<gene>
    <name evidence="12" type="ORF">GCM10008066_23190</name>
</gene>
<keyword evidence="5 8" id="KW-0274">FAD</keyword>
<dbReference type="Proteomes" id="UP000642180">
    <property type="component" value="Unassembled WGS sequence"/>
</dbReference>
<dbReference type="Gene3D" id="3.40.50.620">
    <property type="entry name" value="HUPs"/>
    <property type="match status" value="1"/>
</dbReference>
<reference evidence="13" key="1">
    <citation type="journal article" date="2019" name="Int. J. Syst. Evol. Microbiol.">
        <title>The Global Catalogue of Microorganisms (GCM) 10K type strain sequencing project: providing services to taxonomists for standard genome sequencing and annotation.</title>
        <authorList>
            <consortium name="The Broad Institute Genomics Platform"/>
            <consortium name="The Broad Institute Genome Sequencing Center for Infectious Disease"/>
            <person name="Wu L."/>
            <person name="Ma J."/>
        </authorList>
    </citation>
    <scope>NUCLEOTIDE SEQUENCE [LARGE SCALE GENOMIC DNA]</scope>
    <source>
        <strain evidence="13">CCM 2767</strain>
    </source>
</reference>
<feature type="binding site" evidence="8">
    <location>
        <begin position="386"/>
        <end position="388"/>
    </location>
    <ligand>
        <name>FAD</name>
        <dbReference type="ChEBI" id="CHEBI:57692"/>
    </ligand>
</feature>
<dbReference type="InterPro" id="IPR014729">
    <property type="entry name" value="Rossmann-like_a/b/a_fold"/>
</dbReference>
<dbReference type="GO" id="GO:0003677">
    <property type="term" value="F:DNA binding"/>
    <property type="evidence" value="ECO:0007669"/>
    <property type="project" value="TreeGrafter"/>
</dbReference>
<feature type="binding site" evidence="8">
    <location>
        <position position="232"/>
    </location>
    <ligand>
        <name>FAD</name>
        <dbReference type="ChEBI" id="CHEBI:57692"/>
    </ligand>
</feature>
<evidence type="ECO:0000256" key="5">
    <source>
        <dbReference type="ARBA" id="ARBA00022827"/>
    </source>
</evidence>
<name>A0A8J3AUX6_9BURK</name>
<dbReference type="GO" id="GO:0003904">
    <property type="term" value="F:deoxyribodipyrimidine photo-lyase activity"/>
    <property type="evidence" value="ECO:0007669"/>
    <property type="project" value="UniProtKB-EC"/>
</dbReference>
<dbReference type="SUPFAM" id="SSF52425">
    <property type="entry name" value="Cryptochrome/photolyase, N-terminal domain"/>
    <property type="match status" value="1"/>
</dbReference>
<dbReference type="Pfam" id="PF00875">
    <property type="entry name" value="DNA_photolyase"/>
    <property type="match status" value="1"/>
</dbReference>
<dbReference type="FunFam" id="1.10.579.10:FF:000003">
    <property type="entry name" value="Deoxyribodipyrimidine photo-lyase"/>
    <property type="match status" value="1"/>
</dbReference>
<dbReference type="InterPro" id="IPR002081">
    <property type="entry name" value="Cryptochrome/DNA_photolyase_1"/>
</dbReference>
<keyword evidence="4 8" id="KW-0285">Flavoprotein</keyword>
<comment type="cofactor">
    <cofactor evidence="8">
        <name>FAD</name>
        <dbReference type="ChEBI" id="CHEBI:57692"/>
    </cofactor>
    <text evidence="8">Binds 1 FAD per subunit.</text>
</comment>
<dbReference type="InterPro" id="IPR036155">
    <property type="entry name" value="Crypto/Photolyase_N_sf"/>
</dbReference>
<comment type="catalytic activity">
    <reaction evidence="7">
        <text>cyclobutadipyrimidine (in DNA) = 2 pyrimidine residues (in DNA).</text>
        <dbReference type="EC" id="4.1.99.3"/>
    </reaction>
</comment>
<feature type="site" description="Electron transfer via tryptophanyl radical" evidence="9">
    <location>
        <position position="396"/>
    </location>
</feature>
<feature type="site" description="Electron transfer via tryptophanyl radical" evidence="9">
    <location>
        <position position="317"/>
    </location>
</feature>
<dbReference type="Gene3D" id="1.10.579.10">
    <property type="entry name" value="DNA Cyclobutane Dipyrimidine Photolyase, subunit A, domain 3"/>
    <property type="match status" value="1"/>
</dbReference>
<dbReference type="GO" id="GO:0071949">
    <property type="term" value="F:FAD binding"/>
    <property type="evidence" value="ECO:0007669"/>
    <property type="project" value="TreeGrafter"/>
</dbReference>
<accession>A0A8J3AUX6</accession>
<keyword evidence="13" id="KW-1185">Reference proteome</keyword>
<evidence type="ECO:0000256" key="7">
    <source>
        <dbReference type="ARBA" id="ARBA00033999"/>
    </source>
</evidence>
<dbReference type="PROSITE" id="PS00394">
    <property type="entry name" value="DNA_PHOTOLYASES_1_1"/>
    <property type="match status" value="1"/>
</dbReference>
<dbReference type="RefSeq" id="WP_188381509.1">
    <property type="nucleotide sequence ID" value="NZ_BMDI01000002.1"/>
</dbReference>
<dbReference type="PROSITE" id="PS51645">
    <property type="entry name" value="PHR_CRY_ALPHA_BETA"/>
    <property type="match status" value="1"/>
</dbReference>
<dbReference type="PRINTS" id="PR00147">
    <property type="entry name" value="DNAPHOTLYASE"/>
</dbReference>
<dbReference type="Gene3D" id="1.25.40.80">
    <property type="match status" value="1"/>
</dbReference>
<dbReference type="AlphaFoldDB" id="A0A8J3AUX6"/>
<evidence type="ECO:0000256" key="8">
    <source>
        <dbReference type="PIRSR" id="PIRSR602081-1"/>
    </source>
</evidence>
<evidence type="ECO:0000256" key="1">
    <source>
        <dbReference type="ARBA" id="ARBA00001932"/>
    </source>
</evidence>
<dbReference type="EMBL" id="BMDI01000002">
    <property type="protein sequence ID" value="GGI20270.1"/>
    <property type="molecule type" value="Genomic_DNA"/>
</dbReference>
<dbReference type="GO" id="GO:0000719">
    <property type="term" value="P:photoreactive repair"/>
    <property type="evidence" value="ECO:0007669"/>
    <property type="project" value="UniProtKB-ARBA"/>
</dbReference>
<sequence>MPTFDTALVWFRRDLRHFDHAALHHALAQSRQVYCAFIFDRAILDDLPRPDRRIDFIHASLTELRAALQEMGGELIVLHAAAERAIPELAQALGADAVFANRDYEPAAIKRDQNVATALNKAGRALYTFKDQVIFECDEVLSQSGTPFSVFTPYKNAWLKKLHTGPEDAWLQAYDTESQQGQLAAAPKALQHMPSLKELGFTPSNLHELKIPTGMNGGQMLLDDFGERMSQYHQTRDFPAVKGPSYLSVHLRFGTVSTRALVRRALLTMRAGNGAGNSGAATWLSELIWREFYFMILHHHPHVETHAFKPAYDAIKWESGKHAEALFAAWCEGRTGYPLVDAAMAQINQTGYMHNRLRMVVASFLIKDLGIDWRWGERYFAEKLNDFDLSANNGGWQWAASSGCDAQPYFRIFNPVTQSEKFDADGKFIRRYLPQLAQLSNKHIHAPWKAAPTSLQTAGVVLGENYPKPIIQHEEARARTLQRYAVVKKVTES</sequence>